<proteinExistence type="predicted"/>
<keyword evidence="2" id="KW-1185">Reference proteome</keyword>
<evidence type="ECO:0000313" key="1">
    <source>
        <dbReference type="EMBL" id="EDS12153.1"/>
    </source>
</evidence>
<evidence type="ECO:0000313" key="2">
    <source>
        <dbReference type="Proteomes" id="UP000003803"/>
    </source>
</evidence>
<comment type="caution">
    <text evidence="1">The sequence shown here is derived from an EMBL/GenBank/DDBJ whole genome shotgun (WGS) entry which is preliminary data.</text>
</comment>
<protein>
    <submittedName>
        <fullName evidence="1">Uncharacterized protein</fullName>
    </submittedName>
</protein>
<accession>B0P8A7</accession>
<sequence length="61" mass="7093">MQGTGAEKTRPSVYNRRLFRESFLFAGLAGGFCRKAAWNENEQALKVDGLKRGMWEWQHNF</sequence>
<dbReference type="Proteomes" id="UP000003803">
    <property type="component" value="Unassembled WGS sequence"/>
</dbReference>
<dbReference type="EMBL" id="ABGD02000007">
    <property type="protein sequence ID" value="EDS12153.1"/>
    <property type="molecule type" value="Genomic_DNA"/>
</dbReference>
<dbReference type="HOGENOM" id="CLU_2912283_0_0_9"/>
<gene>
    <name evidence="1" type="ORF">ANACOL_00996</name>
</gene>
<reference evidence="1" key="2">
    <citation type="submission" date="2013-09" db="EMBL/GenBank/DDBJ databases">
        <title>Draft genome sequence of Anaerotruncus colihominis(DSM 17241).</title>
        <authorList>
            <person name="Sudarsanam P."/>
            <person name="Ley R."/>
            <person name="Guruge J."/>
            <person name="Turnbaugh P.J."/>
            <person name="Mahowald M."/>
            <person name="Liep D."/>
            <person name="Gordon J."/>
        </authorList>
    </citation>
    <scope>NUCLEOTIDE SEQUENCE</scope>
    <source>
        <strain evidence="1">DSM 17241</strain>
    </source>
</reference>
<organism evidence="1 2">
    <name type="scientific">Anaerotruncus colihominis DSM 17241</name>
    <dbReference type="NCBI Taxonomy" id="445972"/>
    <lineage>
        <taxon>Bacteria</taxon>
        <taxon>Bacillati</taxon>
        <taxon>Bacillota</taxon>
        <taxon>Clostridia</taxon>
        <taxon>Eubacteriales</taxon>
        <taxon>Oscillospiraceae</taxon>
        <taxon>Anaerotruncus</taxon>
    </lineage>
</organism>
<dbReference type="AlphaFoldDB" id="B0P8A7"/>
<name>B0P8A7_9FIRM</name>
<reference evidence="1" key="1">
    <citation type="submission" date="2007-11" db="EMBL/GenBank/DDBJ databases">
        <authorList>
            <person name="Fulton L."/>
            <person name="Clifton S."/>
            <person name="Fulton B."/>
            <person name="Xu J."/>
            <person name="Minx P."/>
            <person name="Pepin K.H."/>
            <person name="Johnson M."/>
            <person name="Thiruvilangam P."/>
            <person name="Bhonagiri V."/>
            <person name="Nash W.E."/>
            <person name="Mardis E.R."/>
            <person name="Wilson R.K."/>
        </authorList>
    </citation>
    <scope>NUCLEOTIDE SEQUENCE [LARGE SCALE GENOMIC DNA]</scope>
    <source>
        <strain evidence="1">DSM 17241</strain>
    </source>
</reference>